<dbReference type="UniPathway" id="UPA00275">
    <property type="reaction ID" value="UER00401"/>
</dbReference>
<feature type="binding site" evidence="17">
    <location>
        <position position="94"/>
    </location>
    <ligand>
        <name>Zn(2+)</name>
        <dbReference type="ChEBI" id="CHEBI:29105"/>
        <note>catalytic</note>
    </ligand>
</feature>
<keyword evidence="10 14" id="KW-0560">Oxidoreductase</keyword>
<evidence type="ECO:0000256" key="5">
    <source>
        <dbReference type="ARBA" id="ARBA00007417"/>
    </source>
</evidence>
<keyword evidence="6 14" id="KW-0686">Riboflavin biosynthesis</keyword>
<dbReference type="Gene3D" id="3.40.430.10">
    <property type="entry name" value="Dihydrofolate Reductase, subunit A"/>
    <property type="match status" value="2"/>
</dbReference>
<comment type="catalytic activity">
    <reaction evidence="13 14">
        <text>2,5-diamino-6-hydroxy-4-(5-phosphoribosylamino)-pyrimidine + H2O + H(+) = 5-amino-6-(5-phospho-D-ribosylamino)uracil + NH4(+)</text>
        <dbReference type="Rhea" id="RHEA:21868"/>
        <dbReference type="ChEBI" id="CHEBI:15377"/>
        <dbReference type="ChEBI" id="CHEBI:15378"/>
        <dbReference type="ChEBI" id="CHEBI:28938"/>
        <dbReference type="ChEBI" id="CHEBI:58453"/>
        <dbReference type="ChEBI" id="CHEBI:58614"/>
        <dbReference type="EC" id="3.5.4.26"/>
    </reaction>
</comment>
<comment type="catalytic activity">
    <reaction evidence="12 14">
        <text>5-amino-6-(5-phospho-D-ribitylamino)uracil + NADP(+) = 5-amino-6-(5-phospho-D-ribosylamino)uracil + NADPH + H(+)</text>
        <dbReference type="Rhea" id="RHEA:17845"/>
        <dbReference type="ChEBI" id="CHEBI:15378"/>
        <dbReference type="ChEBI" id="CHEBI:57783"/>
        <dbReference type="ChEBI" id="CHEBI:58349"/>
        <dbReference type="ChEBI" id="CHEBI:58421"/>
        <dbReference type="ChEBI" id="CHEBI:58453"/>
        <dbReference type="EC" id="1.1.1.193"/>
    </reaction>
</comment>
<dbReference type="PROSITE" id="PS00903">
    <property type="entry name" value="CYT_DCMP_DEAMINASES_1"/>
    <property type="match status" value="1"/>
</dbReference>
<feature type="binding site" evidence="16">
    <location>
        <begin position="270"/>
        <end position="276"/>
    </location>
    <ligand>
        <name>NADP(+)</name>
        <dbReference type="ChEBI" id="CHEBI:58349"/>
    </ligand>
</feature>
<dbReference type="Pfam" id="PF01872">
    <property type="entry name" value="RibD_C"/>
    <property type="match status" value="1"/>
</dbReference>
<evidence type="ECO:0000313" key="19">
    <source>
        <dbReference type="EMBL" id="SIS48471.1"/>
    </source>
</evidence>
<feature type="binding site" evidence="17">
    <location>
        <position position="85"/>
    </location>
    <ligand>
        <name>Zn(2+)</name>
        <dbReference type="ChEBI" id="CHEBI:29105"/>
        <note>catalytic</note>
    </ligand>
</feature>
<feature type="binding site" evidence="16">
    <location>
        <position position="210"/>
    </location>
    <ligand>
        <name>substrate</name>
    </ligand>
</feature>
<feature type="binding site" evidence="16">
    <location>
        <position position="268"/>
    </location>
    <ligand>
        <name>substrate</name>
    </ligand>
</feature>
<comment type="function">
    <text evidence="1 14">Converts 2,5-diamino-6-(ribosylamino)-4(3h)-pyrimidinone 5'-phosphate into 5-amino-6-(ribosylamino)-2,4(1h,3h)-pyrimidinedione 5'-phosphate.</text>
</comment>
<evidence type="ECO:0000313" key="20">
    <source>
        <dbReference type="Proteomes" id="UP000186292"/>
    </source>
</evidence>
<evidence type="ECO:0000256" key="10">
    <source>
        <dbReference type="ARBA" id="ARBA00023002"/>
    </source>
</evidence>
<evidence type="ECO:0000256" key="14">
    <source>
        <dbReference type="PIRNR" id="PIRNR006769"/>
    </source>
</evidence>
<dbReference type="CDD" id="cd01284">
    <property type="entry name" value="Riboflavin_deaminase-reductase"/>
    <property type="match status" value="1"/>
</dbReference>
<dbReference type="InterPro" id="IPR002125">
    <property type="entry name" value="CMP_dCMP_dom"/>
</dbReference>
<evidence type="ECO:0000256" key="7">
    <source>
        <dbReference type="ARBA" id="ARBA00022723"/>
    </source>
</evidence>
<feature type="binding site" evidence="16">
    <location>
        <position position="160"/>
    </location>
    <ligand>
        <name>NADP(+)</name>
        <dbReference type="ChEBI" id="CHEBI:58349"/>
    </ligand>
</feature>
<reference evidence="20" key="1">
    <citation type="submission" date="2017-01" db="EMBL/GenBank/DDBJ databases">
        <authorList>
            <person name="Varghese N."/>
            <person name="Submissions S."/>
        </authorList>
    </citation>
    <scope>NUCLEOTIDE SEQUENCE [LARGE SCALE GENOMIC DNA]</scope>
    <source>
        <strain evidence="20">DSM 44531</strain>
    </source>
</reference>
<evidence type="ECO:0000256" key="11">
    <source>
        <dbReference type="ARBA" id="ARBA00023268"/>
    </source>
</evidence>
<comment type="similarity">
    <text evidence="4 14">In the N-terminal section; belongs to the cytidine and deoxycytidylate deaminase family.</text>
</comment>
<feature type="binding site" evidence="16">
    <location>
        <position position="231"/>
    </location>
    <ligand>
        <name>NADP(+)</name>
        <dbReference type="ChEBI" id="CHEBI:58349"/>
    </ligand>
</feature>
<name>A0A1N7JGU1_9CORY</name>
<comment type="pathway">
    <text evidence="3 14">Cofactor biosynthesis; riboflavin biosynthesis; 5-amino-6-(D-ribitylamino)uracil from GTP: step 3/4.</text>
</comment>
<evidence type="ECO:0000256" key="12">
    <source>
        <dbReference type="ARBA" id="ARBA00049861"/>
    </source>
</evidence>
<organism evidence="19 20">
    <name type="scientific">Corynebacterium appendicis CIP 107643</name>
    <dbReference type="NCBI Taxonomy" id="1161099"/>
    <lineage>
        <taxon>Bacteria</taxon>
        <taxon>Bacillati</taxon>
        <taxon>Actinomycetota</taxon>
        <taxon>Actinomycetes</taxon>
        <taxon>Mycobacteriales</taxon>
        <taxon>Corynebacteriaceae</taxon>
        <taxon>Corynebacterium</taxon>
    </lineage>
</organism>
<protein>
    <recommendedName>
        <fullName evidence="14">Riboflavin biosynthesis protein RibD</fullName>
    </recommendedName>
    <domain>
        <recommendedName>
            <fullName evidence="14">Diaminohydroxyphosphoribosylaminopyrimidine deaminase</fullName>
            <shortName evidence="14">DRAP deaminase</shortName>
            <ecNumber evidence="14">3.5.4.26</ecNumber>
        </recommendedName>
        <alternativeName>
            <fullName evidence="14">Riboflavin-specific deaminase</fullName>
        </alternativeName>
    </domain>
    <domain>
        <recommendedName>
            <fullName evidence="14">5-amino-6-(5-phosphoribosylamino)uracil reductase</fullName>
            <ecNumber evidence="14">1.1.1.193</ecNumber>
        </recommendedName>
        <alternativeName>
            <fullName evidence="14">HTP reductase</fullName>
        </alternativeName>
    </domain>
</protein>
<evidence type="ECO:0000256" key="16">
    <source>
        <dbReference type="PIRSR" id="PIRSR006769-2"/>
    </source>
</evidence>
<dbReference type="GO" id="GO:0008703">
    <property type="term" value="F:5-amino-6-(5-phosphoribosylamino)uracil reductase activity"/>
    <property type="evidence" value="ECO:0007669"/>
    <property type="project" value="UniProtKB-EC"/>
</dbReference>
<evidence type="ECO:0000256" key="8">
    <source>
        <dbReference type="ARBA" id="ARBA00022833"/>
    </source>
</evidence>
<dbReference type="InterPro" id="IPR016192">
    <property type="entry name" value="APOBEC/CMP_deaminase_Zn-bd"/>
</dbReference>
<evidence type="ECO:0000259" key="18">
    <source>
        <dbReference type="PROSITE" id="PS51747"/>
    </source>
</evidence>
<dbReference type="EMBL" id="FTOF01000007">
    <property type="protein sequence ID" value="SIS48471.1"/>
    <property type="molecule type" value="Genomic_DNA"/>
</dbReference>
<sequence>MYPDLSSTVQSALVAAVNAGQSARGITSPNPPVGCALFDDTGIIATGATERAGGRHAERVALDAAAATAPDRVRGASLAVTLEPCNHTGRTGPCSEAIVEAGIAHVYYIRHDPNPIADGGAAYLRGHDVAVTQVDYPVDGLDPWLNSIRYGRVSVTAKFAGTLDGFSAAVDGTSQWITSAETRQYTHFDRAMRDAIVIGTGTAIADNPSLTARDRDGSLLARQPRRVVVGTRDVPEGNLTRLGFEQYATPQEAFDALYDTGARDVLVEGGPTLMRSVFALDVVDRVHAYVAPMLLGGGHSLLDGPLADTLADAPRYELNDAFSLGEDAVIELRRPWP</sequence>
<evidence type="ECO:0000256" key="15">
    <source>
        <dbReference type="PIRSR" id="PIRSR006769-1"/>
    </source>
</evidence>
<comment type="cofactor">
    <cofactor evidence="14 17">
        <name>Zn(2+)</name>
        <dbReference type="ChEBI" id="CHEBI:29105"/>
    </cofactor>
    <text evidence="14 17">Binds 1 zinc ion.</text>
</comment>
<evidence type="ECO:0000256" key="1">
    <source>
        <dbReference type="ARBA" id="ARBA00002151"/>
    </source>
</evidence>
<keyword evidence="14" id="KW-0378">Hydrolase</keyword>
<gene>
    <name evidence="19" type="ORF">SAMN05444817_10781</name>
</gene>
<feature type="binding site" evidence="16">
    <location>
        <position position="206"/>
    </location>
    <ligand>
        <name>substrate</name>
    </ligand>
</feature>
<comment type="similarity">
    <text evidence="5 14">In the C-terminal section; belongs to the HTP reductase family.</text>
</comment>
<dbReference type="InterPro" id="IPR002734">
    <property type="entry name" value="RibDG_C"/>
</dbReference>
<accession>A0A1N7JGU1</accession>
<feature type="binding site" evidence="16">
    <location>
        <position position="213"/>
    </location>
    <ligand>
        <name>substrate</name>
    </ligand>
</feature>
<dbReference type="Pfam" id="PF00383">
    <property type="entry name" value="dCMP_cyt_deam_1"/>
    <property type="match status" value="1"/>
</dbReference>
<keyword evidence="11" id="KW-0511">Multifunctional enzyme</keyword>
<evidence type="ECO:0000256" key="2">
    <source>
        <dbReference type="ARBA" id="ARBA00004882"/>
    </source>
</evidence>
<dbReference type="GO" id="GO:0008835">
    <property type="term" value="F:diaminohydroxyphosphoribosylaminopyrimidine deaminase activity"/>
    <property type="evidence" value="ECO:0007669"/>
    <property type="project" value="UniProtKB-EC"/>
</dbReference>
<dbReference type="InterPro" id="IPR050765">
    <property type="entry name" value="Riboflavin_Biosynth_HTPR"/>
</dbReference>
<evidence type="ECO:0000256" key="9">
    <source>
        <dbReference type="ARBA" id="ARBA00022857"/>
    </source>
</evidence>
<dbReference type="Gene3D" id="3.40.140.10">
    <property type="entry name" value="Cytidine Deaminase, domain 2"/>
    <property type="match status" value="1"/>
</dbReference>
<evidence type="ECO:0000256" key="6">
    <source>
        <dbReference type="ARBA" id="ARBA00022619"/>
    </source>
</evidence>
<keyword evidence="9 14" id="KW-0521">NADP</keyword>
<feature type="active site" description="Proton donor" evidence="15">
    <location>
        <position position="58"/>
    </location>
</feature>
<feature type="binding site" evidence="16">
    <location>
        <position position="190"/>
    </location>
    <ligand>
        <name>substrate</name>
    </ligand>
</feature>
<dbReference type="InterPro" id="IPR024072">
    <property type="entry name" value="DHFR-like_dom_sf"/>
</dbReference>
<dbReference type="SUPFAM" id="SSF53927">
    <property type="entry name" value="Cytidine deaminase-like"/>
    <property type="match status" value="1"/>
</dbReference>
<keyword evidence="8 14" id="KW-0862">Zinc</keyword>
<dbReference type="OrthoDB" id="9800865at2"/>
<comment type="pathway">
    <text evidence="2 14">Cofactor biosynthesis; riboflavin biosynthesis; 5-amino-6-(D-ribitylamino)uracil from GTP: step 2/4.</text>
</comment>
<dbReference type="PIRSF" id="PIRSF006769">
    <property type="entry name" value="RibD"/>
    <property type="match status" value="1"/>
</dbReference>
<dbReference type="InterPro" id="IPR004794">
    <property type="entry name" value="Eubact_RibD"/>
</dbReference>
<dbReference type="AlphaFoldDB" id="A0A1N7JGU1"/>
<dbReference type="SUPFAM" id="SSF53597">
    <property type="entry name" value="Dihydrofolate reductase-like"/>
    <property type="match status" value="1"/>
</dbReference>
<proteinExistence type="inferred from homology"/>
<dbReference type="PANTHER" id="PTHR38011">
    <property type="entry name" value="DIHYDROFOLATE REDUCTASE FAMILY PROTEIN (AFU_ORTHOLOGUE AFUA_8G06820)"/>
    <property type="match status" value="1"/>
</dbReference>
<dbReference type="Proteomes" id="UP000186292">
    <property type="component" value="Unassembled WGS sequence"/>
</dbReference>
<dbReference type="NCBIfam" id="TIGR00326">
    <property type="entry name" value="eubact_ribD"/>
    <property type="match status" value="1"/>
</dbReference>
<dbReference type="STRING" id="1161099.SAMN05444817_10781"/>
<evidence type="ECO:0000256" key="3">
    <source>
        <dbReference type="ARBA" id="ARBA00004910"/>
    </source>
</evidence>
<dbReference type="GO" id="GO:0008270">
    <property type="term" value="F:zinc ion binding"/>
    <property type="evidence" value="ECO:0007669"/>
    <property type="project" value="InterPro"/>
</dbReference>
<dbReference type="RefSeq" id="WP_076599423.1">
    <property type="nucleotide sequence ID" value="NZ_CP046976.1"/>
</dbReference>
<feature type="binding site" evidence="16">
    <location>
        <position position="176"/>
    </location>
    <ligand>
        <name>NADP(+)</name>
        <dbReference type="ChEBI" id="CHEBI:58349"/>
    </ligand>
</feature>
<feature type="binding site" evidence="16">
    <location>
        <position position="202"/>
    </location>
    <ligand>
        <name>NADP(+)</name>
        <dbReference type="ChEBI" id="CHEBI:58349"/>
    </ligand>
</feature>
<dbReference type="PANTHER" id="PTHR38011:SF7">
    <property type="entry name" value="2,5-DIAMINO-6-RIBOSYLAMINO-4(3H)-PYRIMIDINONE 5'-PHOSPHATE REDUCTASE"/>
    <property type="match status" value="1"/>
</dbReference>
<keyword evidence="20" id="KW-1185">Reference proteome</keyword>
<dbReference type="GO" id="GO:0009231">
    <property type="term" value="P:riboflavin biosynthetic process"/>
    <property type="evidence" value="ECO:0007669"/>
    <property type="project" value="UniProtKB-UniPathway"/>
</dbReference>
<dbReference type="EC" id="1.1.1.193" evidence="14"/>
<feature type="binding site" evidence="17">
    <location>
        <position position="56"/>
    </location>
    <ligand>
        <name>Zn(2+)</name>
        <dbReference type="ChEBI" id="CHEBI:29105"/>
        <note>catalytic</note>
    </ligand>
</feature>
<dbReference type="PROSITE" id="PS51747">
    <property type="entry name" value="CYT_DCMP_DEAMINASES_2"/>
    <property type="match status" value="1"/>
</dbReference>
<keyword evidence="7 14" id="KW-0479">Metal-binding</keyword>
<dbReference type="EC" id="3.5.4.26" evidence="14"/>
<dbReference type="InterPro" id="IPR016193">
    <property type="entry name" value="Cytidine_deaminase-like"/>
</dbReference>
<evidence type="ECO:0000256" key="13">
    <source>
        <dbReference type="ARBA" id="ARBA00049886"/>
    </source>
</evidence>
<feature type="binding site" evidence="16">
    <location>
        <position position="174"/>
    </location>
    <ligand>
        <name>substrate</name>
    </ligand>
</feature>
<evidence type="ECO:0000256" key="17">
    <source>
        <dbReference type="PIRSR" id="PIRSR006769-3"/>
    </source>
</evidence>
<evidence type="ECO:0000256" key="4">
    <source>
        <dbReference type="ARBA" id="ARBA00005259"/>
    </source>
</evidence>
<feature type="domain" description="CMP/dCMP-type deaminase" evidence="18">
    <location>
        <begin position="7"/>
        <end position="123"/>
    </location>
</feature>